<dbReference type="RefSeq" id="WP_246012091.1">
    <property type="nucleotide sequence ID" value="NZ_SNZE01000018.1"/>
</dbReference>
<evidence type="ECO:0000313" key="2">
    <source>
        <dbReference type="Proteomes" id="UP000294480"/>
    </source>
</evidence>
<evidence type="ECO:0000313" key="1">
    <source>
        <dbReference type="EMBL" id="TDR30680.1"/>
    </source>
</evidence>
<dbReference type="EMBL" id="SNZE01000018">
    <property type="protein sequence ID" value="TDR30680.1"/>
    <property type="molecule type" value="Genomic_DNA"/>
</dbReference>
<gene>
    <name evidence="1" type="ORF">DFR44_11827</name>
</gene>
<keyword evidence="2" id="KW-1185">Reference proteome</keyword>
<accession>A0A4R6Y2C1</accession>
<evidence type="ECO:0008006" key="3">
    <source>
        <dbReference type="Google" id="ProtNLM"/>
    </source>
</evidence>
<comment type="caution">
    <text evidence="1">The sequence shown here is derived from an EMBL/GenBank/DDBJ whole genome shotgun (WGS) entry which is preliminary data.</text>
</comment>
<dbReference type="Proteomes" id="UP000294480">
    <property type="component" value="Unassembled WGS sequence"/>
</dbReference>
<dbReference type="Pfam" id="PF11153">
    <property type="entry name" value="DUF2931"/>
    <property type="match status" value="1"/>
</dbReference>
<protein>
    <recommendedName>
        <fullName evidence="3">DUF2931 family protein</fullName>
    </recommendedName>
</protein>
<organism evidence="1 2">
    <name type="scientific">Hydromonas duriensis</name>
    <dbReference type="NCBI Taxonomy" id="1527608"/>
    <lineage>
        <taxon>Bacteria</taxon>
        <taxon>Pseudomonadati</taxon>
        <taxon>Pseudomonadota</taxon>
        <taxon>Betaproteobacteria</taxon>
        <taxon>Burkholderiales</taxon>
        <taxon>Burkholderiaceae</taxon>
        <taxon>Hydromonas</taxon>
    </lineage>
</organism>
<reference evidence="1 2" key="1">
    <citation type="submission" date="2019-03" db="EMBL/GenBank/DDBJ databases">
        <title>Genomic Encyclopedia of Type Strains, Phase IV (KMG-IV): sequencing the most valuable type-strain genomes for metagenomic binning, comparative biology and taxonomic classification.</title>
        <authorList>
            <person name="Goeker M."/>
        </authorList>
    </citation>
    <scope>NUCLEOTIDE SEQUENCE [LARGE SCALE GENOMIC DNA]</scope>
    <source>
        <strain evidence="1 2">DSM 102852</strain>
    </source>
</reference>
<sequence length="333" mass="37856">MLKNKTGAFETCISAPRGYEAILVDGWNGYVHADGSGGGFIGSTSFAWDSCDGVAGGHVDGYPERLHLRWLSVAENQFYELDAKLPVDKMKALAEEGYRLRFPITRDGEKLKDRSNFGSIGIMLAPGGGVVLKLISEEARELAYYQAKKIDMPWHVFQNVSEKEADVRQDWIKREIQIATKDPVVLAQINNKQIPFGLWDKVYRQRYPWHIAFAGNYKLEEYFIEYLNTERFMIWSEDLMKDAMLSDRPAPFELDLYFKDASGQRMKGALKLDGPSTAKVFTEFFKYVQNPARLSVQMSDDLKSVSLTLVDGVRSVALPYKAWKVEALEANKY</sequence>
<name>A0A4R6Y2C1_9BURK</name>
<proteinExistence type="predicted"/>
<dbReference type="AlphaFoldDB" id="A0A4R6Y2C1"/>
<dbReference type="InterPro" id="IPR021326">
    <property type="entry name" value="DUF2931"/>
</dbReference>